<protein>
    <submittedName>
        <fullName evidence="2">Uncharacterized protein</fullName>
    </submittedName>
</protein>
<comment type="caution">
    <text evidence="2">The sequence shown here is derived from an EMBL/GenBank/DDBJ whole genome shotgun (WGS) entry which is preliminary data.</text>
</comment>
<proteinExistence type="predicted"/>
<dbReference type="EMBL" id="AZDX01000016">
    <property type="protein sequence ID" value="KRL06672.1"/>
    <property type="molecule type" value="Genomic_DNA"/>
</dbReference>
<keyword evidence="1" id="KW-1133">Transmembrane helix</keyword>
<dbReference type="AlphaFoldDB" id="A0A0R1MF28"/>
<sequence>MPRVFPFYFIFCIFDIIILTIIIIYEADILEIKMKFHHIGKPVALETIKDNIDTKYSELYDMYSLDMENNLSLPIELHAFGPKSSLDKRIQTMPHVAFTVNDLNHALKENEIIMPKYTPFKDYTCAIILVNNQPIELIETTLTEREIWGNGIFKDSILYPNSSKTK</sequence>
<organism evidence="2 3">
    <name type="scientific">Liquorilactobacillus hordei DSM 19519</name>
    <dbReference type="NCBI Taxonomy" id="1423759"/>
    <lineage>
        <taxon>Bacteria</taxon>
        <taxon>Bacillati</taxon>
        <taxon>Bacillota</taxon>
        <taxon>Bacilli</taxon>
        <taxon>Lactobacillales</taxon>
        <taxon>Lactobacillaceae</taxon>
        <taxon>Liquorilactobacillus</taxon>
    </lineage>
</organism>
<name>A0A0R1MF28_9LACO</name>
<dbReference type="PATRIC" id="fig|1423759.3.peg.494"/>
<feature type="transmembrane region" description="Helical" evidence="1">
    <location>
        <begin position="6"/>
        <end position="25"/>
    </location>
</feature>
<evidence type="ECO:0000313" key="3">
    <source>
        <dbReference type="Proteomes" id="UP000051448"/>
    </source>
</evidence>
<accession>A0A0R1MF28</accession>
<evidence type="ECO:0000313" key="2">
    <source>
        <dbReference type="EMBL" id="KRL06672.1"/>
    </source>
</evidence>
<dbReference type="Proteomes" id="UP000051448">
    <property type="component" value="Unassembled WGS sequence"/>
</dbReference>
<keyword evidence="1" id="KW-0472">Membrane</keyword>
<reference evidence="2 3" key="1">
    <citation type="journal article" date="2015" name="Genome Announc.">
        <title>Expanding the biotechnology potential of lactobacilli through comparative genomics of 213 strains and associated genera.</title>
        <authorList>
            <person name="Sun Z."/>
            <person name="Harris H.M."/>
            <person name="McCann A."/>
            <person name="Guo C."/>
            <person name="Argimon S."/>
            <person name="Zhang W."/>
            <person name="Yang X."/>
            <person name="Jeffery I.B."/>
            <person name="Cooney J.C."/>
            <person name="Kagawa T.F."/>
            <person name="Liu W."/>
            <person name="Song Y."/>
            <person name="Salvetti E."/>
            <person name="Wrobel A."/>
            <person name="Rasinkangas P."/>
            <person name="Parkhill J."/>
            <person name="Rea M.C."/>
            <person name="O'Sullivan O."/>
            <person name="Ritari J."/>
            <person name="Douillard F.P."/>
            <person name="Paul Ross R."/>
            <person name="Yang R."/>
            <person name="Briner A.E."/>
            <person name="Felis G.E."/>
            <person name="de Vos W.M."/>
            <person name="Barrangou R."/>
            <person name="Klaenhammer T.R."/>
            <person name="Caufield P.W."/>
            <person name="Cui Y."/>
            <person name="Zhang H."/>
            <person name="O'Toole P.W."/>
        </authorList>
    </citation>
    <scope>NUCLEOTIDE SEQUENCE [LARGE SCALE GENOMIC DNA]</scope>
    <source>
        <strain evidence="2 3">DSM 19519</strain>
    </source>
</reference>
<gene>
    <name evidence="2" type="ORF">FC92_GL000459</name>
</gene>
<keyword evidence="1" id="KW-0812">Transmembrane</keyword>
<dbReference type="STRING" id="1423759.FC92_GL000459"/>
<keyword evidence="3" id="KW-1185">Reference proteome</keyword>
<evidence type="ECO:0000256" key="1">
    <source>
        <dbReference type="SAM" id="Phobius"/>
    </source>
</evidence>